<dbReference type="InterPro" id="IPR001148">
    <property type="entry name" value="CA_dom"/>
</dbReference>
<comment type="catalytic activity">
    <reaction evidence="7">
        <text>hydrogencarbonate + H(+) = CO2 + H2O</text>
        <dbReference type="Rhea" id="RHEA:10748"/>
        <dbReference type="ChEBI" id="CHEBI:15377"/>
        <dbReference type="ChEBI" id="CHEBI:15378"/>
        <dbReference type="ChEBI" id="CHEBI:16526"/>
        <dbReference type="ChEBI" id="CHEBI:17544"/>
        <dbReference type="EC" id="4.2.1.1"/>
    </reaction>
</comment>
<feature type="compositionally biased region" description="Gly residues" evidence="8">
    <location>
        <begin position="1"/>
        <end position="13"/>
    </location>
</feature>
<evidence type="ECO:0000259" key="9">
    <source>
        <dbReference type="PROSITE" id="PS51144"/>
    </source>
</evidence>
<accession>A0A7R8X6A0</accession>
<comment type="similarity">
    <text evidence="2">Belongs to the alpha-carbonic anhydrase family.</text>
</comment>
<evidence type="ECO:0000256" key="4">
    <source>
        <dbReference type="ARBA" id="ARBA00022723"/>
    </source>
</evidence>
<dbReference type="CDD" id="cd00326">
    <property type="entry name" value="alpha_CA"/>
    <property type="match status" value="1"/>
</dbReference>
<name>A0A7R8X6A0_9CRUS</name>
<dbReference type="GO" id="GO:0008270">
    <property type="term" value="F:zinc ion binding"/>
    <property type="evidence" value="ECO:0007669"/>
    <property type="project" value="InterPro"/>
</dbReference>
<evidence type="ECO:0000256" key="7">
    <source>
        <dbReference type="ARBA" id="ARBA00048348"/>
    </source>
</evidence>
<dbReference type="InterPro" id="IPR036398">
    <property type="entry name" value="CA_dom_sf"/>
</dbReference>
<evidence type="ECO:0000313" key="10">
    <source>
        <dbReference type="EMBL" id="CAD7241386.1"/>
    </source>
</evidence>
<protein>
    <recommendedName>
        <fullName evidence="3">carbonic anhydrase</fullName>
        <ecNumber evidence="3">4.2.1.1</ecNumber>
    </recommendedName>
</protein>
<evidence type="ECO:0000256" key="8">
    <source>
        <dbReference type="SAM" id="MobiDB-lite"/>
    </source>
</evidence>
<dbReference type="PANTHER" id="PTHR18952">
    <property type="entry name" value="CARBONIC ANHYDRASE"/>
    <property type="match status" value="1"/>
</dbReference>
<dbReference type="PANTHER" id="PTHR18952:SF141">
    <property type="entry name" value="CARBONIC ANHYDRASE"/>
    <property type="match status" value="1"/>
</dbReference>
<dbReference type="Proteomes" id="UP000677054">
    <property type="component" value="Unassembled WGS sequence"/>
</dbReference>
<organism evidence="10">
    <name type="scientific">Darwinula stevensoni</name>
    <dbReference type="NCBI Taxonomy" id="69355"/>
    <lineage>
        <taxon>Eukaryota</taxon>
        <taxon>Metazoa</taxon>
        <taxon>Ecdysozoa</taxon>
        <taxon>Arthropoda</taxon>
        <taxon>Crustacea</taxon>
        <taxon>Oligostraca</taxon>
        <taxon>Ostracoda</taxon>
        <taxon>Podocopa</taxon>
        <taxon>Podocopida</taxon>
        <taxon>Darwinulocopina</taxon>
        <taxon>Darwinuloidea</taxon>
        <taxon>Darwinulidae</taxon>
        <taxon>Darwinula</taxon>
    </lineage>
</organism>
<reference evidence="10" key="1">
    <citation type="submission" date="2020-11" db="EMBL/GenBank/DDBJ databases">
        <authorList>
            <person name="Tran Van P."/>
        </authorList>
    </citation>
    <scope>NUCLEOTIDE SEQUENCE</scope>
</reference>
<dbReference type="EC" id="4.2.1.1" evidence="3"/>
<keyword evidence="5" id="KW-0862">Zinc</keyword>
<evidence type="ECO:0000256" key="6">
    <source>
        <dbReference type="ARBA" id="ARBA00023239"/>
    </source>
</evidence>
<dbReference type="OrthoDB" id="429145at2759"/>
<proteinExistence type="inferred from homology"/>
<evidence type="ECO:0000256" key="2">
    <source>
        <dbReference type="ARBA" id="ARBA00010718"/>
    </source>
</evidence>
<dbReference type="InterPro" id="IPR023561">
    <property type="entry name" value="Carbonic_anhydrase_a-class"/>
</dbReference>
<dbReference type="GO" id="GO:0005737">
    <property type="term" value="C:cytoplasm"/>
    <property type="evidence" value="ECO:0007669"/>
    <property type="project" value="TreeGrafter"/>
</dbReference>
<dbReference type="Pfam" id="PF00194">
    <property type="entry name" value="Carb_anhydrase"/>
    <property type="match status" value="2"/>
</dbReference>
<dbReference type="AlphaFoldDB" id="A0A7R8X6A0"/>
<feature type="domain" description="Alpha-carbonic anhydrase" evidence="9">
    <location>
        <begin position="61"/>
        <end position="372"/>
    </location>
</feature>
<dbReference type="EMBL" id="CAJPEV010000131">
    <property type="protein sequence ID" value="CAG0881067.1"/>
    <property type="molecule type" value="Genomic_DNA"/>
</dbReference>
<keyword evidence="6" id="KW-0456">Lyase</keyword>
<evidence type="ECO:0000256" key="1">
    <source>
        <dbReference type="ARBA" id="ARBA00001947"/>
    </source>
</evidence>
<keyword evidence="11" id="KW-1185">Reference proteome</keyword>
<comment type="cofactor">
    <cofactor evidence="1">
        <name>Zn(2+)</name>
        <dbReference type="ChEBI" id="CHEBI:29105"/>
    </cofactor>
</comment>
<evidence type="ECO:0000313" key="11">
    <source>
        <dbReference type="Proteomes" id="UP000677054"/>
    </source>
</evidence>
<keyword evidence="4" id="KW-0479">Metal-binding</keyword>
<evidence type="ECO:0000256" key="3">
    <source>
        <dbReference type="ARBA" id="ARBA00012925"/>
    </source>
</evidence>
<dbReference type="SMART" id="SM01057">
    <property type="entry name" value="Carb_anhydrase"/>
    <property type="match status" value="1"/>
</dbReference>
<dbReference type="GO" id="GO:0004089">
    <property type="term" value="F:carbonate dehydratase activity"/>
    <property type="evidence" value="ECO:0007669"/>
    <property type="project" value="UniProtKB-EC"/>
</dbReference>
<dbReference type="SUPFAM" id="SSF51069">
    <property type="entry name" value="Carbonic anhydrase"/>
    <property type="match status" value="1"/>
</dbReference>
<sequence length="372" mass="39964">MKKGEGGGGGEGGRVTKISTFPSDSGRPRALHRPPLRGATARAPPVPPAPSIPSRSQSSMPVWGYTKTTGPHTWSVYYPAAGGQKQSPIDLVPEKAEQAGEIAPLSYHYRSDACTRVTNTGQGWKLLIGTTDPVVGRPSTNLRSLLGEVQGGPLNSTFKLEQIHAHWGKHDAEGSEHRVEGKAYPCEVSVEGFFLGALGRFRSRASSCDGCGAFESSGLKVLRAIHLVHWDSDKFGSFAEAAGAEGGLTVLGVFVEVGDENSEFAKIIQILDSIPHKGDTTDLEPVNPSNFLPGGQYWTYEGSLTTPPCSETVNWILFKNPITASSEQLSAFRAMKSQAAGEECSHDEFEGRVLRNFRPPMPLCGRTVRECA</sequence>
<dbReference type="Gene3D" id="3.10.200.10">
    <property type="entry name" value="Alpha carbonic anhydrase"/>
    <property type="match status" value="1"/>
</dbReference>
<evidence type="ECO:0000256" key="5">
    <source>
        <dbReference type="ARBA" id="ARBA00022833"/>
    </source>
</evidence>
<dbReference type="EMBL" id="LR899648">
    <property type="protein sequence ID" value="CAD7241386.1"/>
    <property type="molecule type" value="Genomic_DNA"/>
</dbReference>
<gene>
    <name evidence="10" type="ORF">DSTB1V02_LOCUS1379</name>
</gene>
<dbReference type="PROSITE" id="PS51144">
    <property type="entry name" value="ALPHA_CA_2"/>
    <property type="match status" value="1"/>
</dbReference>
<feature type="region of interest" description="Disordered" evidence="8">
    <location>
        <begin position="1"/>
        <end position="62"/>
    </location>
</feature>